<dbReference type="EMBL" id="LT984814">
    <property type="protein sequence ID" value="SPD67295.1"/>
    <property type="molecule type" value="Genomic_DNA"/>
</dbReference>
<keyword evidence="1" id="KW-0614">Plasmid</keyword>
<organism evidence="1 2">
    <name type="scientific">Cupriavidus taiwanensis</name>
    <dbReference type="NCBI Taxonomy" id="164546"/>
    <lineage>
        <taxon>Bacteria</taxon>
        <taxon>Pseudomonadati</taxon>
        <taxon>Pseudomonadota</taxon>
        <taxon>Betaproteobacteria</taxon>
        <taxon>Burkholderiales</taxon>
        <taxon>Burkholderiaceae</taxon>
        <taxon>Cupriavidus</taxon>
    </lineage>
</organism>
<gene>
    <name evidence="1" type="ORF">CBM2636_MP20145</name>
</gene>
<geneLocation type="plasmid" evidence="2">
    <name>cbm2636_mp</name>
</geneLocation>
<accession>A0A9Q7UZ75</accession>
<evidence type="ECO:0000313" key="2">
    <source>
        <dbReference type="Proteomes" id="UP000254259"/>
    </source>
</evidence>
<dbReference type="Proteomes" id="UP000254259">
    <property type="component" value="Plasmid CBM2636_mp"/>
</dbReference>
<sequence>MIKVLKAENLSPGLDRARCLVIRENNQESLHLFKSPRINLCKGVSQLIVCTSRTLDQTHRSLHGSVKGSFVIRW</sequence>
<reference evidence="1 2" key="1">
    <citation type="submission" date="2018-01" db="EMBL/GenBank/DDBJ databases">
        <authorList>
            <person name="Clerissi C."/>
        </authorList>
    </citation>
    <scope>NUCLEOTIDE SEQUENCE [LARGE SCALE GENOMIC DNA]</scope>
    <source>
        <strain evidence="1">Cupriavidus taiwanensis SWF 66322</strain>
        <plasmid evidence="2">cbm2636_mp</plasmid>
    </source>
</reference>
<evidence type="ECO:0000313" key="1">
    <source>
        <dbReference type="EMBL" id="SPD67295.1"/>
    </source>
</evidence>
<proteinExistence type="predicted"/>
<name>A0A9Q7UZ75_9BURK</name>
<dbReference type="AlphaFoldDB" id="A0A9Q7UZ75"/>
<protein>
    <submittedName>
        <fullName evidence="1">Uncharacterized protein</fullName>
    </submittedName>
</protein>